<comment type="caution">
    <text evidence="4">The sequence shown here is derived from an EMBL/GenBank/DDBJ whole genome shotgun (WGS) entry which is preliminary data.</text>
</comment>
<evidence type="ECO:0000256" key="2">
    <source>
        <dbReference type="PROSITE-ProRule" id="PRU00335"/>
    </source>
</evidence>
<reference evidence="4 5" key="1">
    <citation type="submission" date="2019-02" db="EMBL/GenBank/DDBJ databases">
        <title>Genomic Encyclopedia of Type Strains, Phase IV (KMG-IV): sequencing the most valuable type-strain genomes for metagenomic binning, comparative biology and taxonomic classification.</title>
        <authorList>
            <person name="Goeker M."/>
        </authorList>
    </citation>
    <scope>NUCLEOTIDE SEQUENCE [LARGE SCALE GENOMIC DNA]</scope>
    <source>
        <strain evidence="4 5">DSM 105135</strain>
    </source>
</reference>
<accession>A0A4Q7YIZ8</accession>
<evidence type="ECO:0000259" key="3">
    <source>
        <dbReference type="PROSITE" id="PS50977"/>
    </source>
</evidence>
<feature type="domain" description="HTH tetR-type" evidence="3">
    <location>
        <begin position="9"/>
        <end position="69"/>
    </location>
</feature>
<dbReference type="GO" id="GO:0000976">
    <property type="term" value="F:transcription cis-regulatory region binding"/>
    <property type="evidence" value="ECO:0007669"/>
    <property type="project" value="TreeGrafter"/>
</dbReference>
<proteinExistence type="predicted"/>
<dbReference type="RefSeq" id="WP_130415271.1">
    <property type="nucleotide sequence ID" value="NZ_SHKX01000015.1"/>
</dbReference>
<keyword evidence="1 2" id="KW-0238">DNA-binding</keyword>
<name>A0A4Q7YIZ8_9GAMM</name>
<dbReference type="OrthoDB" id="63332at2"/>
<organism evidence="4 5">
    <name type="scientific">Fluviicoccus keumensis</name>
    <dbReference type="NCBI Taxonomy" id="1435465"/>
    <lineage>
        <taxon>Bacteria</taxon>
        <taxon>Pseudomonadati</taxon>
        <taxon>Pseudomonadota</taxon>
        <taxon>Gammaproteobacteria</taxon>
        <taxon>Moraxellales</taxon>
        <taxon>Moraxellaceae</taxon>
        <taxon>Fluviicoccus</taxon>
    </lineage>
</organism>
<dbReference type="InterPro" id="IPR009057">
    <property type="entry name" value="Homeodomain-like_sf"/>
</dbReference>
<evidence type="ECO:0000313" key="5">
    <source>
        <dbReference type="Proteomes" id="UP000292423"/>
    </source>
</evidence>
<dbReference type="PROSITE" id="PS50977">
    <property type="entry name" value="HTH_TETR_2"/>
    <property type="match status" value="1"/>
</dbReference>
<dbReference type="AlphaFoldDB" id="A0A4Q7YIZ8"/>
<gene>
    <name evidence="4" type="ORF">EV700_3007</name>
</gene>
<dbReference type="InterPro" id="IPR001647">
    <property type="entry name" value="HTH_TetR"/>
</dbReference>
<dbReference type="Gene3D" id="1.10.357.10">
    <property type="entry name" value="Tetracycline Repressor, domain 2"/>
    <property type="match status" value="1"/>
</dbReference>
<dbReference type="PANTHER" id="PTHR30055:SF187">
    <property type="entry name" value="TRANSCRIPTIONAL REGULATORY PROTEIN"/>
    <property type="match status" value="1"/>
</dbReference>
<dbReference type="Proteomes" id="UP000292423">
    <property type="component" value="Unassembled WGS sequence"/>
</dbReference>
<dbReference type="SUPFAM" id="SSF46689">
    <property type="entry name" value="Homeodomain-like"/>
    <property type="match status" value="1"/>
</dbReference>
<dbReference type="InterPro" id="IPR050109">
    <property type="entry name" value="HTH-type_TetR-like_transc_reg"/>
</dbReference>
<protein>
    <submittedName>
        <fullName evidence="4">TetR family transcriptional regulator</fullName>
    </submittedName>
</protein>
<evidence type="ECO:0000256" key="1">
    <source>
        <dbReference type="ARBA" id="ARBA00023125"/>
    </source>
</evidence>
<evidence type="ECO:0000313" key="4">
    <source>
        <dbReference type="EMBL" id="RZU37138.1"/>
    </source>
</evidence>
<dbReference type="PANTHER" id="PTHR30055">
    <property type="entry name" value="HTH-TYPE TRANSCRIPTIONAL REGULATOR RUTR"/>
    <property type="match status" value="1"/>
</dbReference>
<dbReference type="GO" id="GO:0003700">
    <property type="term" value="F:DNA-binding transcription factor activity"/>
    <property type="evidence" value="ECO:0007669"/>
    <property type="project" value="TreeGrafter"/>
</dbReference>
<keyword evidence="5" id="KW-1185">Reference proteome</keyword>
<sequence length="199" mass="22514">MTTRQAAFRAREQAILQAAEILLLEQGDESITIEMIAERVGIAKGTIYKHFQSKDELILQLLIAYEAGLGEEVHRAVATGDVAQVVQAYFTYRLSAPEKHLLYERLENRLAATRRTLRPYFARLYFLRKSHLREVMPLVAAFLEENGSSMTPRDYLSAVWALVQGSAAILHSTFYQRYLGDREGLLAALLQTVQGLGRK</sequence>
<dbReference type="EMBL" id="SHKX01000015">
    <property type="protein sequence ID" value="RZU37138.1"/>
    <property type="molecule type" value="Genomic_DNA"/>
</dbReference>
<dbReference type="Pfam" id="PF00440">
    <property type="entry name" value="TetR_N"/>
    <property type="match status" value="1"/>
</dbReference>
<feature type="DNA-binding region" description="H-T-H motif" evidence="2">
    <location>
        <begin position="32"/>
        <end position="51"/>
    </location>
</feature>
<dbReference type="PRINTS" id="PR00455">
    <property type="entry name" value="HTHTETR"/>
</dbReference>